<evidence type="ECO:0000313" key="6">
    <source>
        <dbReference type="EMBL" id="UJG41159.1"/>
    </source>
</evidence>
<dbReference type="Proteomes" id="UP001201020">
    <property type="component" value="Chromosome"/>
</dbReference>
<evidence type="ECO:0000256" key="3">
    <source>
        <dbReference type="ARBA" id="ARBA00048954"/>
    </source>
</evidence>
<dbReference type="InterPro" id="IPR008571">
    <property type="entry name" value="HerA-like"/>
</dbReference>
<dbReference type="InterPro" id="IPR027417">
    <property type="entry name" value="P-loop_NTPase"/>
</dbReference>
<gene>
    <name evidence="6" type="ORF">K9W45_01540</name>
</gene>
<comment type="similarity">
    <text evidence="1">Belongs to the HerA family.</text>
</comment>
<dbReference type="InterPro" id="IPR002789">
    <property type="entry name" value="HerA_central"/>
</dbReference>
<keyword evidence="6" id="KW-0547">Nucleotide-binding</keyword>
<accession>A0A9Y1FLT3</accession>
<dbReference type="EMBL" id="CP084166">
    <property type="protein sequence ID" value="UJG41159.1"/>
    <property type="molecule type" value="Genomic_DNA"/>
</dbReference>
<evidence type="ECO:0000256" key="4">
    <source>
        <dbReference type="ARBA" id="ARBA00048988"/>
    </source>
</evidence>
<dbReference type="GO" id="GO:0005524">
    <property type="term" value="F:ATP binding"/>
    <property type="evidence" value="ECO:0007669"/>
    <property type="project" value="UniProtKB-KW"/>
</dbReference>
<reference evidence="6" key="1">
    <citation type="journal article" date="2022" name="Nat. Microbiol.">
        <title>Unique mobile elements and scalable gene flow at the prokaryote-eukaryote boundary revealed by circularized Asgard archaea genomes.</title>
        <authorList>
            <person name="Wu F."/>
            <person name="Speth D.R."/>
            <person name="Philosof A."/>
            <person name="Cremiere A."/>
            <person name="Narayanan A."/>
            <person name="Barco R.A."/>
            <person name="Connon S.A."/>
            <person name="Amend J.P."/>
            <person name="Antoshechkin I.A."/>
            <person name="Orphan V.J."/>
        </authorList>
    </citation>
    <scope>NUCLEOTIDE SEQUENCE</scope>
    <source>
        <strain evidence="6">PM71</strain>
    </source>
</reference>
<dbReference type="PANTHER" id="PTHR42957:SF1">
    <property type="entry name" value="HELICASE MJ1565-RELATED"/>
    <property type="match status" value="1"/>
</dbReference>
<organism evidence="6">
    <name type="scientific">Candidatus Heimdallarchaeum aukensis</name>
    <dbReference type="NCBI Taxonomy" id="2876573"/>
    <lineage>
        <taxon>Archaea</taxon>
        <taxon>Promethearchaeati</taxon>
        <taxon>Candidatus Heimdallarchaeota</taxon>
        <taxon>Candidatus Heimdallarchaeia (ex Rinke et al. 2021) (nom. nud.)</taxon>
        <taxon>Candidatus Heimdallarchaeales</taxon>
        <taxon>Candidatus Heimdallarchaeaceae</taxon>
        <taxon>Candidatus Heimdallarchaeum</taxon>
    </lineage>
</organism>
<comment type="catalytic activity">
    <reaction evidence="3">
        <text>ATP + H2O = ADP + phosphate + H(+)</text>
        <dbReference type="Rhea" id="RHEA:13065"/>
        <dbReference type="ChEBI" id="CHEBI:15377"/>
        <dbReference type="ChEBI" id="CHEBI:15378"/>
        <dbReference type="ChEBI" id="CHEBI:30616"/>
        <dbReference type="ChEBI" id="CHEBI:43474"/>
        <dbReference type="ChEBI" id="CHEBI:456216"/>
        <dbReference type="EC" id="5.6.2.3"/>
    </reaction>
</comment>
<evidence type="ECO:0000256" key="2">
    <source>
        <dbReference type="ARBA" id="ARBA00034617"/>
    </source>
</evidence>
<evidence type="ECO:0000256" key="1">
    <source>
        <dbReference type="ARBA" id="ARBA00007816"/>
    </source>
</evidence>
<proteinExistence type="inferred from homology"/>
<dbReference type="PANTHER" id="PTHR42957">
    <property type="entry name" value="HELICASE MJ1565-RELATED"/>
    <property type="match status" value="1"/>
</dbReference>
<dbReference type="GO" id="GO:0043138">
    <property type="term" value="F:3'-5' DNA helicase activity"/>
    <property type="evidence" value="ECO:0007669"/>
    <property type="project" value="UniProtKB-EC"/>
</dbReference>
<keyword evidence="6" id="KW-0067">ATP-binding</keyword>
<feature type="domain" description="Helicase HerA central" evidence="5">
    <location>
        <begin position="144"/>
        <end position="381"/>
    </location>
</feature>
<dbReference type="SUPFAM" id="SSF52540">
    <property type="entry name" value="P-loop containing nucleoside triphosphate hydrolases"/>
    <property type="match status" value="1"/>
</dbReference>
<comment type="catalytic activity">
    <reaction evidence="2">
        <text>Couples ATP hydrolysis with the unwinding of duplex DNA by translocating in the 3'-5' direction.</text>
        <dbReference type="EC" id="5.6.2.4"/>
    </reaction>
</comment>
<sequence>MVKLELTEPIGILAEGDISSLKVISKDIRYQVGEILIITHPETPEIYLFRVMNYENILRSSSDMSYVASNILKNRTAYIARVENEKMVKVSGILMGYSLYDENKKKWILHKPRSLPPHFSYVYRGSECKAALQDLLWSEFGNDIEIGKLQVGATTLDIPIKLDVEALPMHVQVAGTTGAGKSFFMLTMITSSLKNNVINALKPSKADTINKKISFFMVDVHDEYMRGMKEPETNARYGIKDIAEASLKQDKDIYNLLFGKNFYLTSDMESVEKDMQKYAKALRFRLEDIEVSDIISVMEVTDQMASFMYWIKSHNENWISTILELGEEDDQGGFSKGTVNAVKRRLRSIYNSPIFRESRTITTSDEKNQEQSSVSFSDLAEIVYNLEQGHFYNFSSALLSSTEQFIVLTMLARTIFALRQSLMSSTRWSQFEKQVESRLPRQISNELLGKTNSSFSIKDLYIKNKEGNDYILKKVNELPVILLTIEEAPSILGVQMSKQGNVFVDISRQGRKFGIGMLLITQNISAMEPLILANTNTEINMMLGNEIEIKQAIINASNNITGYEHEFRVLNRGEAIVTNSLRNIPMPVKIHNAPVLIKENLSFFENPYDSLKIKKEKRISKDIPLL</sequence>
<dbReference type="AlphaFoldDB" id="A0A9Y1FLT3"/>
<name>A0A9Y1FLT3_9ARCH</name>
<dbReference type="Gene3D" id="3.40.50.300">
    <property type="entry name" value="P-loop containing nucleotide triphosphate hydrolases"/>
    <property type="match status" value="2"/>
</dbReference>
<evidence type="ECO:0000259" key="5">
    <source>
        <dbReference type="Pfam" id="PF01935"/>
    </source>
</evidence>
<comment type="catalytic activity">
    <reaction evidence="4">
        <text>ATP + H2O = ADP + phosphate + H(+)</text>
        <dbReference type="Rhea" id="RHEA:13065"/>
        <dbReference type="ChEBI" id="CHEBI:15377"/>
        <dbReference type="ChEBI" id="CHEBI:15378"/>
        <dbReference type="ChEBI" id="CHEBI:30616"/>
        <dbReference type="ChEBI" id="CHEBI:43474"/>
        <dbReference type="ChEBI" id="CHEBI:456216"/>
        <dbReference type="EC" id="5.6.2.4"/>
    </reaction>
</comment>
<dbReference type="GO" id="GO:0043139">
    <property type="term" value="F:5'-3' DNA helicase activity"/>
    <property type="evidence" value="ECO:0007669"/>
    <property type="project" value="UniProtKB-EC"/>
</dbReference>
<protein>
    <submittedName>
        <fullName evidence="6">ATP-binding protein</fullName>
    </submittedName>
</protein>
<dbReference type="Pfam" id="PF01935">
    <property type="entry name" value="DUF87"/>
    <property type="match status" value="1"/>
</dbReference>